<proteinExistence type="predicted"/>
<name>T1EUR9_HELRO</name>
<dbReference type="EMBL" id="AMQM01001516">
    <property type="status" value="NOT_ANNOTATED_CDS"/>
    <property type="molecule type" value="Genomic_DNA"/>
</dbReference>
<reference evidence="3" key="1">
    <citation type="submission" date="2012-12" db="EMBL/GenBank/DDBJ databases">
        <authorList>
            <person name="Hellsten U."/>
            <person name="Grimwood J."/>
            <person name="Chapman J.A."/>
            <person name="Shapiro H."/>
            <person name="Aerts A."/>
            <person name="Otillar R.P."/>
            <person name="Terry A.Y."/>
            <person name="Boore J.L."/>
            <person name="Simakov O."/>
            <person name="Marletaz F."/>
            <person name="Cho S.-J."/>
            <person name="Edsinger-Gonzales E."/>
            <person name="Havlak P."/>
            <person name="Kuo D.-H."/>
            <person name="Larsson T."/>
            <person name="Lv J."/>
            <person name="Arendt D."/>
            <person name="Savage R."/>
            <person name="Osoegawa K."/>
            <person name="de Jong P."/>
            <person name="Lindberg D.R."/>
            <person name="Seaver E.C."/>
            <person name="Weisblat D.A."/>
            <person name="Putnam N.H."/>
            <person name="Grigoriev I.V."/>
            <person name="Rokhsar D.S."/>
        </authorList>
    </citation>
    <scope>NUCLEOTIDE SEQUENCE</scope>
</reference>
<evidence type="ECO:0000313" key="3">
    <source>
        <dbReference type="Proteomes" id="UP000015101"/>
    </source>
</evidence>
<reference evidence="2" key="3">
    <citation type="submission" date="2015-06" db="UniProtKB">
        <authorList>
            <consortium name="EnsemblMetazoa"/>
        </authorList>
    </citation>
    <scope>IDENTIFICATION</scope>
</reference>
<evidence type="ECO:0000313" key="1">
    <source>
        <dbReference type="EMBL" id="ESN94218.1"/>
    </source>
</evidence>
<keyword evidence="3" id="KW-1185">Reference proteome</keyword>
<dbReference type="EnsemblMetazoa" id="HelroT164017">
    <property type="protein sequence ID" value="HelroP164017"/>
    <property type="gene ID" value="HelroG164017"/>
</dbReference>
<reference evidence="1 3" key="2">
    <citation type="journal article" date="2013" name="Nature">
        <title>Insights into bilaterian evolution from three spiralian genomes.</title>
        <authorList>
            <person name="Simakov O."/>
            <person name="Marletaz F."/>
            <person name="Cho S.J."/>
            <person name="Edsinger-Gonzales E."/>
            <person name="Havlak P."/>
            <person name="Hellsten U."/>
            <person name="Kuo D.H."/>
            <person name="Larsson T."/>
            <person name="Lv J."/>
            <person name="Arendt D."/>
            <person name="Savage R."/>
            <person name="Osoegawa K."/>
            <person name="de Jong P."/>
            <person name="Grimwood J."/>
            <person name="Chapman J.A."/>
            <person name="Shapiro H."/>
            <person name="Aerts A."/>
            <person name="Otillar R.P."/>
            <person name="Terry A.Y."/>
            <person name="Boore J.L."/>
            <person name="Grigoriev I.V."/>
            <person name="Lindberg D.R."/>
            <person name="Seaver E.C."/>
            <person name="Weisblat D.A."/>
            <person name="Putnam N.H."/>
            <person name="Rokhsar D.S."/>
        </authorList>
    </citation>
    <scope>NUCLEOTIDE SEQUENCE</scope>
</reference>
<dbReference type="Proteomes" id="UP000015101">
    <property type="component" value="Unassembled WGS sequence"/>
</dbReference>
<gene>
    <name evidence="2" type="primary">20200319</name>
    <name evidence="1" type="ORF">HELRODRAFT_164017</name>
</gene>
<dbReference type="RefSeq" id="XP_009027326.1">
    <property type="nucleotide sequence ID" value="XM_009029078.1"/>
</dbReference>
<dbReference type="AlphaFoldDB" id="T1EUR9"/>
<sequence>MCKYKVHANQPEKQTNAFILWTELFNKLPLLATISNLIHKLATSDQLLFSKEEHTAHNELLSMRGTPQDASRLMQKFKLFLRKNIVRNDQLKFPSITLTSTLNTTPHINNIIKKGLQTLYARKTLRSHEHKDIKLFIVSFIIFGEKYAAKLFTTIKSTCHPNLQHVRHPSINKINSNCHHVIHPLQPPIKITPHNLRQ</sequence>
<accession>T1EUR9</accession>
<dbReference type="KEGG" id="hro:HELRODRAFT_164017"/>
<organism evidence="2 3">
    <name type="scientific">Helobdella robusta</name>
    <name type="common">Californian leech</name>
    <dbReference type="NCBI Taxonomy" id="6412"/>
    <lineage>
        <taxon>Eukaryota</taxon>
        <taxon>Metazoa</taxon>
        <taxon>Spiralia</taxon>
        <taxon>Lophotrochozoa</taxon>
        <taxon>Annelida</taxon>
        <taxon>Clitellata</taxon>
        <taxon>Hirudinea</taxon>
        <taxon>Rhynchobdellida</taxon>
        <taxon>Glossiphoniidae</taxon>
        <taxon>Helobdella</taxon>
    </lineage>
</organism>
<evidence type="ECO:0000313" key="2">
    <source>
        <dbReference type="EnsemblMetazoa" id="HelroP164017"/>
    </source>
</evidence>
<dbReference type="HOGENOM" id="CLU_1379497_0_0_1"/>
<dbReference type="InParanoid" id="T1EUR9"/>
<dbReference type="GeneID" id="20200319"/>
<dbReference type="CTD" id="20200319"/>
<dbReference type="EMBL" id="KB097571">
    <property type="protein sequence ID" value="ESN94218.1"/>
    <property type="molecule type" value="Genomic_DNA"/>
</dbReference>
<protein>
    <submittedName>
        <fullName evidence="1 2">Uncharacterized protein</fullName>
    </submittedName>
</protein>